<dbReference type="PANTHER" id="PTHR33337:SF40">
    <property type="entry name" value="CENP-V_GFA DOMAIN-CONTAINING PROTEIN-RELATED"/>
    <property type="match status" value="1"/>
</dbReference>
<dbReference type="EMBL" id="ML210152">
    <property type="protein sequence ID" value="TFK28918.1"/>
    <property type="molecule type" value="Genomic_DNA"/>
</dbReference>
<sequence>MTTYVKSSCHCGLNTFKIPFKTASLPKSSSICHCNICRHSTGQMGYTDVRVDGAPLSIDSTEETPVPASLTNLTGFKSSTYATRYFCTKCSAHMFFHAHEAGGEEPEHWGVLVGTLERADGIFKVEKHIYVADTLDGGLADHFRRFEGKVLPRHATWSEDKEDSDVPFNWRAQNATQNAPKTLPYHCQCKSVKFYLTRATKLSDDARVYWLVPGETPGEPIKFITAHCLCNSCRLTGGGLIQTWTMVPVENVYDSATNAPINLADADKRPQALKRYESSPGKYREFCSCCGATAIWWRDRNAEDGDEPIHIDVAVGLVDQVAAGGARAESWLSWYENLIFKDFALSKEVVKSLEDGLKAQNAELLSD</sequence>
<proteinExistence type="inferred from homology"/>
<keyword evidence="4" id="KW-0456">Lyase</keyword>
<protein>
    <recommendedName>
        <fullName evidence="5">CENP-V/GFA domain-containing protein</fullName>
    </recommendedName>
</protein>
<accession>A0A5C3L843</accession>
<dbReference type="Pfam" id="PF04828">
    <property type="entry name" value="GFA"/>
    <property type="match status" value="1"/>
</dbReference>
<gene>
    <name evidence="6" type="ORF">FA15DRAFT_684987</name>
</gene>
<dbReference type="SUPFAM" id="SSF51316">
    <property type="entry name" value="Mss4-like"/>
    <property type="match status" value="2"/>
</dbReference>
<evidence type="ECO:0000313" key="6">
    <source>
        <dbReference type="EMBL" id="TFK28918.1"/>
    </source>
</evidence>
<dbReference type="InterPro" id="IPR011057">
    <property type="entry name" value="Mss4-like_sf"/>
</dbReference>
<reference evidence="6 7" key="1">
    <citation type="journal article" date="2019" name="Nat. Ecol. Evol.">
        <title>Megaphylogeny resolves global patterns of mushroom evolution.</title>
        <authorList>
            <person name="Varga T."/>
            <person name="Krizsan K."/>
            <person name="Foldi C."/>
            <person name="Dima B."/>
            <person name="Sanchez-Garcia M."/>
            <person name="Sanchez-Ramirez S."/>
            <person name="Szollosi G.J."/>
            <person name="Szarkandi J.G."/>
            <person name="Papp V."/>
            <person name="Albert L."/>
            <person name="Andreopoulos W."/>
            <person name="Angelini C."/>
            <person name="Antonin V."/>
            <person name="Barry K.W."/>
            <person name="Bougher N.L."/>
            <person name="Buchanan P."/>
            <person name="Buyck B."/>
            <person name="Bense V."/>
            <person name="Catcheside P."/>
            <person name="Chovatia M."/>
            <person name="Cooper J."/>
            <person name="Damon W."/>
            <person name="Desjardin D."/>
            <person name="Finy P."/>
            <person name="Geml J."/>
            <person name="Haridas S."/>
            <person name="Hughes K."/>
            <person name="Justo A."/>
            <person name="Karasinski D."/>
            <person name="Kautmanova I."/>
            <person name="Kiss B."/>
            <person name="Kocsube S."/>
            <person name="Kotiranta H."/>
            <person name="LaButti K.M."/>
            <person name="Lechner B.E."/>
            <person name="Liimatainen K."/>
            <person name="Lipzen A."/>
            <person name="Lukacs Z."/>
            <person name="Mihaltcheva S."/>
            <person name="Morgado L.N."/>
            <person name="Niskanen T."/>
            <person name="Noordeloos M.E."/>
            <person name="Ohm R.A."/>
            <person name="Ortiz-Santana B."/>
            <person name="Ovrebo C."/>
            <person name="Racz N."/>
            <person name="Riley R."/>
            <person name="Savchenko A."/>
            <person name="Shiryaev A."/>
            <person name="Soop K."/>
            <person name="Spirin V."/>
            <person name="Szebenyi C."/>
            <person name="Tomsovsky M."/>
            <person name="Tulloss R.E."/>
            <person name="Uehling J."/>
            <person name="Grigoriev I.V."/>
            <person name="Vagvolgyi C."/>
            <person name="Papp T."/>
            <person name="Martin F.M."/>
            <person name="Miettinen O."/>
            <person name="Hibbett D.S."/>
            <person name="Nagy L.G."/>
        </authorList>
    </citation>
    <scope>NUCLEOTIDE SEQUENCE [LARGE SCALE GENOMIC DNA]</scope>
    <source>
        <strain evidence="6 7">CBS 121175</strain>
    </source>
</reference>
<dbReference type="PROSITE" id="PS51891">
    <property type="entry name" value="CENP_V_GFA"/>
    <property type="match status" value="1"/>
</dbReference>
<name>A0A5C3L843_COPMA</name>
<keyword evidence="7" id="KW-1185">Reference proteome</keyword>
<dbReference type="GO" id="GO:0016846">
    <property type="term" value="F:carbon-sulfur lyase activity"/>
    <property type="evidence" value="ECO:0007669"/>
    <property type="project" value="InterPro"/>
</dbReference>
<evidence type="ECO:0000256" key="3">
    <source>
        <dbReference type="ARBA" id="ARBA00022833"/>
    </source>
</evidence>
<organism evidence="6 7">
    <name type="scientific">Coprinopsis marcescibilis</name>
    <name type="common">Agaric fungus</name>
    <name type="synonym">Psathyrella marcescibilis</name>
    <dbReference type="NCBI Taxonomy" id="230819"/>
    <lineage>
        <taxon>Eukaryota</taxon>
        <taxon>Fungi</taxon>
        <taxon>Dikarya</taxon>
        <taxon>Basidiomycota</taxon>
        <taxon>Agaricomycotina</taxon>
        <taxon>Agaricomycetes</taxon>
        <taxon>Agaricomycetidae</taxon>
        <taxon>Agaricales</taxon>
        <taxon>Agaricineae</taxon>
        <taxon>Psathyrellaceae</taxon>
        <taxon>Coprinopsis</taxon>
    </lineage>
</organism>
<dbReference type="InterPro" id="IPR006913">
    <property type="entry name" value="CENP-V/GFA"/>
</dbReference>
<evidence type="ECO:0000313" key="7">
    <source>
        <dbReference type="Proteomes" id="UP000307440"/>
    </source>
</evidence>
<evidence type="ECO:0000256" key="1">
    <source>
        <dbReference type="ARBA" id="ARBA00005495"/>
    </source>
</evidence>
<feature type="domain" description="CENP-V/GFA" evidence="5">
    <location>
        <begin position="5"/>
        <end position="126"/>
    </location>
</feature>
<evidence type="ECO:0000256" key="4">
    <source>
        <dbReference type="ARBA" id="ARBA00023239"/>
    </source>
</evidence>
<dbReference type="Gene3D" id="3.90.1590.10">
    <property type="entry name" value="glutathione-dependent formaldehyde- activating enzyme (gfa)"/>
    <property type="match status" value="2"/>
</dbReference>
<keyword evidence="3" id="KW-0862">Zinc</keyword>
<dbReference type="OrthoDB" id="5422068at2759"/>
<comment type="similarity">
    <text evidence="1">Belongs to the Gfa family.</text>
</comment>
<evidence type="ECO:0000256" key="2">
    <source>
        <dbReference type="ARBA" id="ARBA00022723"/>
    </source>
</evidence>
<evidence type="ECO:0000259" key="5">
    <source>
        <dbReference type="PROSITE" id="PS51891"/>
    </source>
</evidence>
<keyword evidence="2" id="KW-0479">Metal-binding</keyword>
<dbReference type="GO" id="GO:0046872">
    <property type="term" value="F:metal ion binding"/>
    <property type="evidence" value="ECO:0007669"/>
    <property type="project" value="UniProtKB-KW"/>
</dbReference>
<dbReference type="AlphaFoldDB" id="A0A5C3L843"/>
<dbReference type="PANTHER" id="PTHR33337">
    <property type="entry name" value="GFA DOMAIN-CONTAINING PROTEIN"/>
    <property type="match status" value="1"/>
</dbReference>
<dbReference type="Proteomes" id="UP000307440">
    <property type="component" value="Unassembled WGS sequence"/>
</dbReference>